<feature type="domain" description="ABM" evidence="1">
    <location>
        <begin position="1"/>
        <end position="66"/>
    </location>
</feature>
<dbReference type="SUPFAM" id="SSF54909">
    <property type="entry name" value="Dimeric alpha+beta barrel"/>
    <property type="match status" value="1"/>
</dbReference>
<gene>
    <name evidence="2" type="ORF">DES53_101390</name>
</gene>
<keyword evidence="3" id="KW-1185">Reference proteome</keyword>
<dbReference type="Pfam" id="PF03992">
    <property type="entry name" value="ABM"/>
    <property type="match status" value="1"/>
</dbReference>
<dbReference type="EMBL" id="QNRR01000001">
    <property type="protein sequence ID" value="RBP47593.1"/>
    <property type="molecule type" value="Genomic_DNA"/>
</dbReference>
<evidence type="ECO:0000313" key="3">
    <source>
        <dbReference type="Proteomes" id="UP000253426"/>
    </source>
</evidence>
<comment type="caution">
    <text evidence="2">The sequence shown here is derived from an EMBL/GenBank/DDBJ whole genome shotgun (WGS) entry which is preliminary data.</text>
</comment>
<proteinExistence type="predicted"/>
<dbReference type="InterPro" id="IPR011008">
    <property type="entry name" value="Dimeric_a/b-barrel"/>
</dbReference>
<protein>
    <recommendedName>
        <fullName evidence="1">ABM domain-containing protein</fullName>
    </recommendedName>
</protein>
<name>A0A366HTI3_9BACT</name>
<accession>A0A366HTI3</accession>
<dbReference type="Gene3D" id="3.30.70.100">
    <property type="match status" value="1"/>
</dbReference>
<dbReference type="InterPro" id="IPR007138">
    <property type="entry name" value="ABM_dom"/>
</dbReference>
<dbReference type="AlphaFoldDB" id="A0A366HTI3"/>
<organism evidence="2 3">
    <name type="scientific">Roseimicrobium gellanilyticum</name>
    <dbReference type="NCBI Taxonomy" id="748857"/>
    <lineage>
        <taxon>Bacteria</taxon>
        <taxon>Pseudomonadati</taxon>
        <taxon>Verrucomicrobiota</taxon>
        <taxon>Verrucomicrobiia</taxon>
        <taxon>Verrucomicrobiales</taxon>
        <taxon>Verrucomicrobiaceae</taxon>
        <taxon>Roseimicrobium</taxon>
    </lineage>
</organism>
<dbReference type="Proteomes" id="UP000253426">
    <property type="component" value="Unassembled WGS sequence"/>
</dbReference>
<reference evidence="2 3" key="1">
    <citation type="submission" date="2018-06" db="EMBL/GenBank/DDBJ databases">
        <title>Genomic Encyclopedia of Type Strains, Phase IV (KMG-IV): sequencing the most valuable type-strain genomes for metagenomic binning, comparative biology and taxonomic classification.</title>
        <authorList>
            <person name="Goeker M."/>
        </authorList>
    </citation>
    <scope>NUCLEOTIDE SEQUENCE [LARGE SCALE GENOMIC DNA]</scope>
    <source>
        <strain evidence="2 3">DSM 25532</strain>
    </source>
</reference>
<sequence>MHVTIRRYKIHPGATQQLVDSINEHFVPLIREAPRFVAYYAVDEGDGDVTAISIFEDEASATASNQLASQFVMKHLSALIPFPPKIISGDVVATAMSGEVAA</sequence>
<evidence type="ECO:0000259" key="1">
    <source>
        <dbReference type="Pfam" id="PF03992"/>
    </source>
</evidence>
<evidence type="ECO:0000313" key="2">
    <source>
        <dbReference type="EMBL" id="RBP47593.1"/>
    </source>
</evidence>